<proteinExistence type="predicted"/>
<feature type="signal peptide" evidence="1">
    <location>
        <begin position="1"/>
        <end position="21"/>
    </location>
</feature>
<comment type="caution">
    <text evidence="3">The sequence shown here is derived from an EMBL/GenBank/DDBJ whole genome shotgun (WGS) entry which is preliminary data.</text>
</comment>
<dbReference type="Proteomes" id="UP000292209">
    <property type="component" value="Unassembled WGS sequence"/>
</dbReference>
<reference evidence="3 4" key="1">
    <citation type="submission" date="2019-02" db="EMBL/GenBank/DDBJ databases">
        <title>Genomic Encyclopedia of Archaeal and Bacterial Type Strains, Phase II (KMG-II): from individual species to whole genera.</title>
        <authorList>
            <person name="Goeker M."/>
        </authorList>
    </citation>
    <scope>NUCLEOTIDE SEQUENCE [LARGE SCALE GENOMIC DNA]</scope>
    <source>
        <strain evidence="3 4">DSM 21411</strain>
    </source>
</reference>
<evidence type="ECO:0000259" key="2">
    <source>
        <dbReference type="Pfam" id="PF14371"/>
    </source>
</evidence>
<dbReference type="Pfam" id="PF14371">
    <property type="entry name" value="DUF4412"/>
    <property type="match status" value="1"/>
</dbReference>
<dbReference type="AlphaFoldDB" id="A0A4Q7P9P4"/>
<evidence type="ECO:0000313" key="4">
    <source>
        <dbReference type="Proteomes" id="UP000292209"/>
    </source>
</evidence>
<keyword evidence="1" id="KW-0732">Signal</keyword>
<feature type="chain" id="PRO_5020306455" evidence="1">
    <location>
        <begin position="22"/>
        <end position="305"/>
    </location>
</feature>
<keyword evidence="4" id="KW-1185">Reference proteome</keyword>
<feature type="domain" description="DUF4412" evidence="2">
    <location>
        <begin position="127"/>
        <end position="237"/>
    </location>
</feature>
<evidence type="ECO:0000313" key="3">
    <source>
        <dbReference type="EMBL" id="RZS96904.1"/>
    </source>
</evidence>
<dbReference type="RefSeq" id="WP_130275762.1">
    <property type="nucleotide sequence ID" value="NZ_SGXG01000001.1"/>
</dbReference>
<gene>
    <name evidence="3" type="ORF">BC751_2499</name>
</gene>
<evidence type="ECO:0000256" key="1">
    <source>
        <dbReference type="SAM" id="SignalP"/>
    </source>
</evidence>
<name>A0A4Q7P9P4_9BACT</name>
<dbReference type="InterPro" id="IPR025524">
    <property type="entry name" value="DUF4412"/>
</dbReference>
<organism evidence="3 4">
    <name type="scientific">Cecembia calidifontis</name>
    <dbReference type="NCBI Taxonomy" id="1187080"/>
    <lineage>
        <taxon>Bacteria</taxon>
        <taxon>Pseudomonadati</taxon>
        <taxon>Bacteroidota</taxon>
        <taxon>Cytophagia</taxon>
        <taxon>Cytophagales</taxon>
        <taxon>Cyclobacteriaceae</taxon>
        <taxon>Cecembia</taxon>
    </lineage>
</organism>
<dbReference type="EMBL" id="SGXG01000001">
    <property type="protein sequence ID" value="RZS96904.1"/>
    <property type="molecule type" value="Genomic_DNA"/>
</dbReference>
<protein>
    <submittedName>
        <fullName evidence="3">Uncharacterized protein DUF4412</fullName>
    </submittedName>
</protein>
<accession>A0A4Q7P9P4</accession>
<dbReference type="OrthoDB" id="1524221at2"/>
<sequence length="305" mass="34766">MKYQILFLILLFVSFSFSSQAQILDRVKRAAERGVNKAVEKRVEAEAEKIAQRQLEKVFSGIYGPEGLPGIDIEKILSGIHADVPVADKYEFTGFSNMLITGQDEMGKAIDPMVFKSFYSESELVMGMEVELKEKEKKEGTSVIIYDFERNASIILFDNDGQKSRIAYAYDFEKMTEGIEKSNADLNNEDAFKLVKTVRSKTILGYECDEYHAEDEDGISSFWITEKTIGRKSGFWGESNPVIAARMKNNNSKQFSQLPQGSMLELDYKSKIDKSEMQMTITELNENYTQRFLMAEYQNVFASSQ</sequence>